<dbReference type="GO" id="GO:0005743">
    <property type="term" value="C:mitochondrial inner membrane"/>
    <property type="evidence" value="ECO:0007669"/>
    <property type="project" value="UniProtKB-SubCell"/>
</dbReference>
<keyword evidence="7 11" id="KW-0472">Membrane</keyword>
<keyword evidence="5 8" id="KW-0186">Copper</keyword>
<sequence length="276" mass="31379">MSFSMVQVRRICSICLTRLKFYTPIGKHERIPGFYSNLLKQPMSSVGSSQEKPEKDNVNKRGPITWKILGGAIAVGSVIVFSFRWKRKSLEMKRNEALESVRDKSIGKPSIGGPFSLIDHEGKPRSSSDFHGQWILLYFGFTHCPDICPDELEKMIEVVDKIDSMMRLPKLTPVFITIDPERDTVSVVREYIKEFSPKLVGLTGTLEQVEQASKAYRIYFSPGPKDADNDYIVDHSIIMYLVNPDGNFQEYYGQNVTAADMVPSIAKHMLRYKNLS</sequence>
<dbReference type="Gene3D" id="3.40.30.10">
    <property type="entry name" value="Glutaredoxin"/>
    <property type="match status" value="1"/>
</dbReference>
<comment type="subcellular location">
    <subcellularLocation>
        <location evidence="1 8">Mitochondrion inner membrane</location>
    </subcellularLocation>
</comment>
<evidence type="ECO:0000256" key="8">
    <source>
        <dbReference type="PIRNR" id="PIRNR037736"/>
    </source>
</evidence>
<dbReference type="PANTHER" id="PTHR12151:SF5">
    <property type="entry name" value="AT19154P"/>
    <property type="match status" value="1"/>
</dbReference>
<feature type="transmembrane region" description="Helical" evidence="11">
    <location>
        <begin position="64"/>
        <end position="85"/>
    </location>
</feature>
<dbReference type="FunFam" id="3.40.30.10:FF:000013">
    <property type="entry name" value="Blast:Protein SCO1 homolog, mitochondrial"/>
    <property type="match status" value="1"/>
</dbReference>
<evidence type="ECO:0000313" key="13">
    <source>
        <dbReference type="Proteomes" id="UP001634394"/>
    </source>
</evidence>
<evidence type="ECO:0000313" key="12">
    <source>
        <dbReference type="EMBL" id="KAL3862413.1"/>
    </source>
</evidence>
<keyword evidence="6 8" id="KW-0496">Mitochondrion</keyword>
<dbReference type="GO" id="GO:0006878">
    <property type="term" value="P:intracellular copper ion homeostasis"/>
    <property type="evidence" value="ECO:0007669"/>
    <property type="project" value="UniProtKB-UniRule"/>
</dbReference>
<evidence type="ECO:0000256" key="7">
    <source>
        <dbReference type="ARBA" id="ARBA00023136"/>
    </source>
</evidence>
<dbReference type="EMBL" id="JBJQND010000011">
    <property type="protein sequence ID" value="KAL3862413.1"/>
    <property type="molecule type" value="Genomic_DNA"/>
</dbReference>
<dbReference type="PIRSF" id="PIRSF037736">
    <property type="entry name" value="SCO1"/>
    <property type="match status" value="1"/>
</dbReference>
<evidence type="ECO:0000256" key="4">
    <source>
        <dbReference type="ARBA" id="ARBA00022792"/>
    </source>
</evidence>
<evidence type="ECO:0000256" key="10">
    <source>
        <dbReference type="PIRSR" id="PIRSR603782-2"/>
    </source>
</evidence>
<reference evidence="12 13" key="1">
    <citation type="submission" date="2024-11" db="EMBL/GenBank/DDBJ databases">
        <title>Chromosome-level genome assembly of the freshwater bivalve Anodonta woodiana.</title>
        <authorList>
            <person name="Chen X."/>
        </authorList>
    </citation>
    <scope>NUCLEOTIDE SEQUENCE [LARGE SCALE GENOMIC DNA]</scope>
    <source>
        <strain evidence="12">MN2024</strain>
        <tissue evidence="12">Gills</tissue>
    </source>
</reference>
<comment type="subunit">
    <text evidence="8">Homodimer.</text>
</comment>
<keyword evidence="4 8" id="KW-0999">Mitochondrion inner membrane</keyword>
<dbReference type="InterPro" id="IPR003782">
    <property type="entry name" value="SCO1/SenC"/>
</dbReference>
<evidence type="ECO:0000256" key="3">
    <source>
        <dbReference type="ARBA" id="ARBA00022723"/>
    </source>
</evidence>
<dbReference type="CDD" id="cd02968">
    <property type="entry name" value="SCO"/>
    <property type="match status" value="1"/>
</dbReference>
<dbReference type="Pfam" id="PF02630">
    <property type="entry name" value="SCO1-SenC"/>
    <property type="match status" value="1"/>
</dbReference>
<feature type="binding site" evidence="9">
    <location>
        <position position="144"/>
    </location>
    <ligand>
        <name>Cu cation</name>
        <dbReference type="ChEBI" id="CHEBI:23378"/>
    </ligand>
</feature>
<feature type="binding site" evidence="9">
    <location>
        <position position="148"/>
    </location>
    <ligand>
        <name>Cu cation</name>
        <dbReference type="ChEBI" id="CHEBI:23378"/>
    </ligand>
</feature>
<dbReference type="AlphaFoldDB" id="A0ABD3VN07"/>
<accession>A0ABD3VN07</accession>
<evidence type="ECO:0000256" key="1">
    <source>
        <dbReference type="ARBA" id="ARBA00004273"/>
    </source>
</evidence>
<dbReference type="InterPro" id="IPR017276">
    <property type="entry name" value="Synth_of_cyt-c-oxidase_Sco1/2"/>
</dbReference>
<gene>
    <name evidence="12" type="ORF">ACJMK2_008380</name>
</gene>
<evidence type="ECO:0000256" key="2">
    <source>
        <dbReference type="ARBA" id="ARBA00010996"/>
    </source>
</evidence>
<dbReference type="InterPro" id="IPR036249">
    <property type="entry name" value="Thioredoxin-like_sf"/>
</dbReference>
<proteinExistence type="inferred from homology"/>
<organism evidence="12 13">
    <name type="scientific">Sinanodonta woodiana</name>
    <name type="common">Chinese pond mussel</name>
    <name type="synonym">Anodonta woodiana</name>
    <dbReference type="NCBI Taxonomy" id="1069815"/>
    <lineage>
        <taxon>Eukaryota</taxon>
        <taxon>Metazoa</taxon>
        <taxon>Spiralia</taxon>
        <taxon>Lophotrochozoa</taxon>
        <taxon>Mollusca</taxon>
        <taxon>Bivalvia</taxon>
        <taxon>Autobranchia</taxon>
        <taxon>Heteroconchia</taxon>
        <taxon>Palaeoheterodonta</taxon>
        <taxon>Unionida</taxon>
        <taxon>Unionoidea</taxon>
        <taxon>Unionidae</taxon>
        <taxon>Unioninae</taxon>
        <taxon>Sinanodonta</taxon>
    </lineage>
</organism>
<evidence type="ECO:0000256" key="9">
    <source>
        <dbReference type="PIRSR" id="PIRSR037736-1"/>
    </source>
</evidence>
<dbReference type="SUPFAM" id="SSF52833">
    <property type="entry name" value="Thioredoxin-like"/>
    <property type="match status" value="1"/>
</dbReference>
<comment type="similarity">
    <text evidence="2 8">Belongs to the SCO1/2 family.</text>
</comment>
<dbReference type="GO" id="GO:0008535">
    <property type="term" value="P:respiratory chain complex IV assembly"/>
    <property type="evidence" value="ECO:0007669"/>
    <property type="project" value="UniProtKB-ARBA"/>
</dbReference>
<keyword evidence="10" id="KW-1015">Disulfide bond</keyword>
<evidence type="ECO:0000256" key="11">
    <source>
        <dbReference type="SAM" id="Phobius"/>
    </source>
</evidence>
<feature type="disulfide bond" description="Redox-active" evidence="10">
    <location>
        <begin position="144"/>
        <end position="148"/>
    </location>
</feature>
<dbReference type="PANTHER" id="PTHR12151">
    <property type="entry name" value="ELECTRON TRANSPORT PROTIN SCO1/SENC FAMILY MEMBER"/>
    <property type="match status" value="1"/>
</dbReference>
<keyword evidence="11" id="KW-0812">Transmembrane</keyword>
<name>A0ABD3VN07_SINWO</name>
<keyword evidence="11" id="KW-1133">Transmembrane helix</keyword>
<protein>
    <submittedName>
        <fullName evidence="12">Uncharacterized protein</fullName>
    </submittedName>
</protein>
<comment type="caution">
    <text evidence="12">The sequence shown here is derived from an EMBL/GenBank/DDBJ whole genome shotgun (WGS) entry which is preliminary data.</text>
</comment>
<dbReference type="GO" id="GO:0046872">
    <property type="term" value="F:metal ion binding"/>
    <property type="evidence" value="ECO:0007669"/>
    <property type="project" value="UniProtKB-KW"/>
</dbReference>
<keyword evidence="3 8" id="KW-0479">Metal-binding</keyword>
<comment type="function">
    <text evidence="8">Copper metallochaperone essential for the synthesis and maturation of cytochrome c oxidase subunit II (MT-CO2/COX2) by facilitating the incorporation of copper into the Cu(A) site of MT-CO2/COX2.</text>
</comment>
<evidence type="ECO:0000256" key="5">
    <source>
        <dbReference type="ARBA" id="ARBA00023008"/>
    </source>
</evidence>
<keyword evidence="13" id="KW-1185">Reference proteome</keyword>
<dbReference type="Proteomes" id="UP001634394">
    <property type="component" value="Unassembled WGS sequence"/>
</dbReference>
<evidence type="ECO:0000256" key="6">
    <source>
        <dbReference type="ARBA" id="ARBA00023128"/>
    </source>
</evidence>
<feature type="binding site" evidence="9">
    <location>
        <position position="235"/>
    </location>
    <ligand>
        <name>Cu cation</name>
        <dbReference type="ChEBI" id="CHEBI:23378"/>
    </ligand>
</feature>
<keyword evidence="8" id="KW-0143">Chaperone</keyword>